<dbReference type="SFLD" id="SFLDG01135">
    <property type="entry name" value="C1.5.6:_HAD__Beta-PGM__Phospha"/>
    <property type="match status" value="1"/>
</dbReference>
<evidence type="ECO:0000256" key="3">
    <source>
        <dbReference type="PIRSR" id="PIRSR610972-2"/>
    </source>
</evidence>
<accession>A0A9W6B1Q3</accession>
<name>A0A9W6B1Q3_9LACO</name>
<dbReference type="CDD" id="cd02598">
    <property type="entry name" value="HAD_BPGM"/>
    <property type="match status" value="1"/>
</dbReference>
<reference evidence="6" key="1">
    <citation type="submission" date="2022-07" db="EMBL/GenBank/DDBJ databases">
        <authorList>
            <person name="Kouya T."/>
            <person name="Ishiyama Y."/>
        </authorList>
    </citation>
    <scope>NUCLEOTIDE SEQUENCE</scope>
    <source>
        <strain evidence="6">WR16-4</strain>
    </source>
</reference>
<evidence type="ECO:0000256" key="2">
    <source>
        <dbReference type="PIRSR" id="PIRSR610972-1"/>
    </source>
</evidence>
<evidence type="ECO:0000313" key="6">
    <source>
        <dbReference type="EMBL" id="GLB47329.1"/>
    </source>
</evidence>
<dbReference type="Pfam" id="PF00702">
    <property type="entry name" value="Hydrolase"/>
    <property type="match status" value="1"/>
</dbReference>
<dbReference type="SUPFAM" id="SSF56784">
    <property type="entry name" value="HAD-like"/>
    <property type="match status" value="1"/>
</dbReference>
<feature type="binding site" evidence="3">
    <location>
        <position position="82"/>
    </location>
    <ligand>
        <name>substrate</name>
    </ligand>
</feature>
<dbReference type="SFLD" id="SFLDF00046">
    <property type="entry name" value="beta-phosphoglucomutase"/>
    <property type="match status" value="1"/>
</dbReference>
<dbReference type="SFLD" id="SFLDS00003">
    <property type="entry name" value="Haloacid_Dehalogenase"/>
    <property type="match status" value="1"/>
</dbReference>
<feature type="binding site" evidence="3">
    <location>
        <position position="29"/>
    </location>
    <ligand>
        <name>substrate</name>
    </ligand>
</feature>
<dbReference type="Proteomes" id="UP001144204">
    <property type="component" value="Unassembled WGS sequence"/>
</dbReference>
<sequence>MVKFSDIKGFVFDLDGVITVTSIYHSKAWHQIADEVGTKWSDKLANSLKGVDRVHSLARILKAGGKETAYTDQQKKDLMDKKNHLYLQYVDKMGSDEILPGIKSFLADLKRHHYAISLASSSRNSPKVLKKLNLTSYFGKVVDPATLKHGKPDPEIYAKGAKILNLDPRRCIGIEDAVVGVQSINAAGETSIGIGDSKVLHEADMVFPDTSKLTLANIKKHMDQ</sequence>
<dbReference type="InterPro" id="IPR023214">
    <property type="entry name" value="HAD_sf"/>
</dbReference>
<dbReference type="InterPro" id="IPR010972">
    <property type="entry name" value="Beta-PGM"/>
</dbReference>
<gene>
    <name evidence="6" type="primary">pgmB2</name>
    <name evidence="6" type="ORF">WR164_13080</name>
</gene>
<dbReference type="InterPro" id="IPR010976">
    <property type="entry name" value="B-phosphoglucomutase_hydrolase"/>
</dbReference>
<feature type="site" description="Important for catalytic activity and assists the phosphoryl transfer reaction to Asp8 by balancing charge and orienting the reacting groups" evidence="5">
    <location>
        <position position="120"/>
    </location>
</feature>
<feature type="binding site" evidence="3">
    <location>
        <begin position="13"/>
        <end position="15"/>
    </location>
    <ligand>
        <name>substrate</name>
    </ligand>
</feature>
<organism evidence="6 7">
    <name type="scientific">Philodulcilactobacillus myokoensis</name>
    <dbReference type="NCBI Taxonomy" id="2929573"/>
    <lineage>
        <taxon>Bacteria</taxon>
        <taxon>Bacillati</taxon>
        <taxon>Bacillota</taxon>
        <taxon>Bacilli</taxon>
        <taxon>Lactobacillales</taxon>
        <taxon>Lactobacillaceae</taxon>
        <taxon>Philodulcilactobacillus</taxon>
    </lineage>
</organism>
<feature type="binding site" evidence="4">
    <location>
        <position position="175"/>
    </location>
    <ligand>
        <name>Mg(2+)</name>
        <dbReference type="ChEBI" id="CHEBI:18420"/>
    </ligand>
</feature>
<keyword evidence="7" id="KW-1185">Reference proteome</keyword>
<dbReference type="PANTHER" id="PTHR43481:SF4">
    <property type="entry name" value="GLYCEROL-1-PHOSPHATE PHOSPHOHYDROLASE 1-RELATED"/>
    <property type="match status" value="1"/>
</dbReference>
<dbReference type="GO" id="GO:0005975">
    <property type="term" value="P:carbohydrate metabolic process"/>
    <property type="evidence" value="ECO:0007669"/>
    <property type="project" value="InterPro"/>
</dbReference>
<dbReference type="NCBIfam" id="TIGR01509">
    <property type="entry name" value="HAD-SF-IA-v3"/>
    <property type="match status" value="1"/>
</dbReference>
<comment type="similarity">
    <text evidence="1">Belongs to the HAD-like hydrolase superfamily. CbbY/CbbZ/Gph/YieH family.</text>
</comment>
<dbReference type="GO" id="GO:0050308">
    <property type="term" value="F:sugar-phosphatase activity"/>
    <property type="evidence" value="ECO:0007669"/>
    <property type="project" value="TreeGrafter"/>
</dbReference>
<feature type="binding site" evidence="3">
    <location>
        <begin position="120"/>
        <end position="124"/>
    </location>
    <ligand>
        <name>substrate</name>
    </ligand>
</feature>
<feature type="binding site" evidence="4">
    <location>
        <position position="13"/>
    </location>
    <ligand>
        <name>Mg(2+)</name>
        <dbReference type="ChEBI" id="CHEBI:18420"/>
    </ligand>
</feature>
<dbReference type="AlphaFoldDB" id="A0A9W6B1Q3"/>
<feature type="binding site" evidence="4">
    <location>
        <position position="15"/>
    </location>
    <ligand>
        <name>Mg(2+)</name>
        <dbReference type="ChEBI" id="CHEBI:18420"/>
    </ligand>
</feature>
<dbReference type="InterPro" id="IPR036412">
    <property type="entry name" value="HAD-like_sf"/>
</dbReference>
<keyword evidence="4" id="KW-0460">Magnesium</keyword>
<dbReference type="NCBIfam" id="TIGR02009">
    <property type="entry name" value="PGMB-YQAB-SF"/>
    <property type="match status" value="1"/>
</dbReference>
<keyword evidence="4" id="KW-0479">Metal-binding</keyword>
<dbReference type="PANTHER" id="PTHR43481">
    <property type="entry name" value="FRUCTOSE-1-PHOSPHATE PHOSPHATASE"/>
    <property type="match status" value="1"/>
</dbReference>
<feature type="binding site" evidence="4">
    <location>
        <position position="176"/>
    </location>
    <ligand>
        <name>Mg(2+)</name>
        <dbReference type="ChEBI" id="CHEBI:18420"/>
    </ligand>
</feature>
<comment type="cofactor">
    <cofactor evidence="4">
        <name>Mg(2+)</name>
        <dbReference type="ChEBI" id="CHEBI:18420"/>
    </cofactor>
    <text evidence="4">Binds 2 magnesium ions per subunit.</text>
</comment>
<dbReference type="InterPro" id="IPR006439">
    <property type="entry name" value="HAD-SF_hydro_IA"/>
</dbReference>
<dbReference type="SFLD" id="SFLDG01129">
    <property type="entry name" value="C1.5:_HAD__Beta-PGM__Phosphata"/>
    <property type="match status" value="1"/>
</dbReference>
<feature type="active site" description="Proton donor/acceptor" evidence="2">
    <location>
        <position position="15"/>
    </location>
</feature>
<dbReference type="GO" id="GO:0008801">
    <property type="term" value="F:beta-phosphoglucomutase activity"/>
    <property type="evidence" value="ECO:0007669"/>
    <property type="project" value="InterPro"/>
</dbReference>
<protein>
    <submittedName>
        <fullName evidence="6">Beta-phosphoglucomutase</fullName>
    </submittedName>
</protein>
<feature type="binding site" evidence="3">
    <location>
        <position position="56"/>
    </location>
    <ligand>
        <name>substrate</name>
    </ligand>
</feature>
<dbReference type="NCBIfam" id="TIGR01990">
    <property type="entry name" value="bPGM"/>
    <property type="match status" value="1"/>
</dbReference>
<feature type="binding site" evidence="3">
    <location>
        <begin position="48"/>
        <end position="53"/>
    </location>
    <ligand>
        <name>substrate</name>
    </ligand>
</feature>
<dbReference type="RefSeq" id="WP_286136791.1">
    <property type="nucleotide sequence ID" value="NZ_BRPL01000002.1"/>
</dbReference>
<evidence type="ECO:0000256" key="4">
    <source>
        <dbReference type="PIRSR" id="PIRSR610972-3"/>
    </source>
</evidence>
<dbReference type="GO" id="GO:0000287">
    <property type="term" value="F:magnesium ion binding"/>
    <property type="evidence" value="ECO:0007669"/>
    <property type="project" value="InterPro"/>
</dbReference>
<evidence type="ECO:0000313" key="7">
    <source>
        <dbReference type="Proteomes" id="UP001144204"/>
    </source>
</evidence>
<dbReference type="Gene3D" id="1.10.150.240">
    <property type="entry name" value="Putative phosphatase, domain 2"/>
    <property type="match status" value="1"/>
</dbReference>
<feature type="active site" description="Nucleophile" evidence="2">
    <location>
        <position position="13"/>
    </location>
</feature>
<dbReference type="Gene3D" id="3.40.50.1000">
    <property type="entry name" value="HAD superfamily/HAD-like"/>
    <property type="match status" value="1"/>
</dbReference>
<evidence type="ECO:0000256" key="5">
    <source>
        <dbReference type="PIRSR" id="PIRSR610972-4"/>
    </source>
</evidence>
<comment type="caution">
    <text evidence="6">The sequence shown here is derived from an EMBL/GenBank/DDBJ whole genome shotgun (WGS) entry which is preliminary data.</text>
</comment>
<evidence type="ECO:0000256" key="1">
    <source>
        <dbReference type="ARBA" id="ARBA00006171"/>
    </source>
</evidence>
<dbReference type="InterPro" id="IPR023198">
    <property type="entry name" value="PGP-like_dom2"/>
</dbReference>
<feature type="binding site" evidence="3">
    <location>
        <position position="151"/>
    </location>
    <ligand>
        <name>substrate</name>
    </ligand>
</feature>
<dbReference type="InterPro" id="IPR051806">
    <property type="entry name" value="HAD-like_SPP"/>
</dbReference>
<feature type="site" description="Important for catalytic activity and assists the phosphoryl transfer reaction to Asp8 by balancing charge and orienting the reacting groups" evidence="5">
    <location>
        <position position="151"/>
    </location>
</feature>
<reference evidence="6" key="2">
    <citation type="journal article" date="2023" name="PLoS ONE">
        <title>Philodulcilactobacillus myokoensis gen. nov., sp. nov., a fructophilic, acidophilic, and agar-phobic lactic acid bacterium isolated from fermented vegetable extracts.</title>
        <authorList>
            <person name="Kouya T."/>
            <person name="Ishiyama Y."/>
            <person name="Ohashi S."/>
            <person name="Kumakubo R."/>
            <person name="Yamazaki T."/>
            <person name="Otaki T."/>
        </authorList>
    </citation>
    <scope>NUCLEOTIDE SEQUENCE</scope>
    <source>
        <strain evidence="6">WR16-4</strain>
    </source>
</reference>
<dbReference type="EMBL" id="BRPL01000002">
    <property type="protein sequence ID" value="GLB47329.1"/>
    <property type="molecule type" value="Genomic_DNA"/>
</dbReference>
<proteinExistence type="inferred from homology"/>